<dbReference type="PANTHER" id="PTHR32303:SF4">
    <property type="entry name" value="QUINOPROTEIN GLUCOSE DEHYDROGENASE"/>
    <property type="match status" value="1"/>
</dbReference>
<proteinExistence type="inferred from homology"/>
<dbReference type="SUPFAM" id="SSF50998">
    <property type="entry name" value="Quinoprotein alcohol dehydrogenase-like"/>
    <property type="match status" value="1"/>
</dbReference>
<name>A0A2N7WSS4_9BURK</name>
<feature type="transmembrane region" description="Helical" evidence="4">
    <location>
        <begin position="123"/>
        <end position="142"/>
    </location>
</feature>
<organism evidence="6 9">
    <name type="scientific">Paraburkholderia rhynchosiae</name>
    <dbReference type="NCBI Taxonomy" id="487049"/>
    <lineage>
        <taxon>Bacteria</taxon>
        <taxon>Pseudomonadati</taxon>
        <taxon>Pseudomonadota</taxon>
        <taxon>Betaproteobacteria</taxon>
        <taxon>Burkholderiales</taxon>
        <taxon>Burkholderiaceae</taxon>
        <taxon>Paraburkholderia</taxon>
    </lineage>
</organism>
<feature type="transmembrane region" description="Helical" evidence="4">
    <location>
        <begin position="12"/>
        <end position="34"/>
    </location>
</feature>
<evidence type="ECO:0000313" key="6">
    <source>
        <dbReference type="EMBL" id="CAB3676345.1"/>
    </source>
</evidence>
<dbReference type="InterPro" id="IPR017511">
    <property type="entry name" value="PQQ_mDH"/>
</dbReference>
<evidence type="ECO:0000256" key="1">
    <source>
        <dbReference type="ARBA" id="ARBA00001931"/>
    </source>
</evidence>
<dbReference type="EMBL" id="CADIJZ010000007">
    <property type="protein sequence ID" value="CAB3676345.1"/>
    <property type="molecule type" value="Genomic_DNA"/>
</dbReference>
<reference evidence="6 9" key="2">
    <citation type="submission" date="2020-04" db="EMBL/GenBank/DDBJ databases">
        <authorList>
            <person name="De Canck E."/>
        </authorList>
    </citation>
    <scope>NUCLEOTIDE SEQUENCE [LARGE SCALE GENOMIC DNA]</scope>
    <source>
        <strain evidence="6 9">LMG 27174</strain>
    </source>
</reference>
<evidence type="ECO:0000259" key="5">
    <source>
        <dbReference type="Pfam" id="PF01011"/>
    </source>
</evidence>
<dbReference type="GO" id="GO:0016020">
    <property type="term" value="C:membrane"/>
    <property type="evidence" value="ECO:0007669"/>
    <property type="project" value="InterPro"/>
</dbReference>
<evidence type="ECO:0000313" key="8">
    <source>
        <dbReference type="Proteomes" id="UP000235659"/>
    </source>
</evidence>
<dbReference type="GO" id="GO:0048038">
    <property type="term" value="F:quinone binding"/>
    <property type="evidence" value="ECO:0007669"/>
    <property type="project" value="InterPro"/>
</dbReference>
<feature type="transmembrane region" description="Helical" evidence="4">
    <location>
        <begin position="40"/>
        <end position="57"/>
    </location>
</feature>
<dbReference type="Pfam" id="PF01011">
    <property type="entry name" value="PQQ"/>
    <property type="match status" value="2"/>
</dbReference>
<feature type="domain" description="Pyrrolo-quinoline quinone repeat" evidence="5">
    <location>
        <begin position="369"/>
        <end position="854"/>
    </location>
</feature>
<keyword evidence="8" id="KW-1185">Reference proteome</keyword>
<dbReference type="InterPro" id="IPR002372">
    <property type="entry name" value="PQQ_rpt_dom"/>
</dbReference>
<feature type="transmembrane region" description="Helical" evidence="4">
    <location>
        <begin position="62"/>
        <end position="79"/>
    </location>
</feature>
<dbReference type="GO" id="GO:0008876">
    <property type="term" value="F:quinoprotein glucose dehydrogenase activity"/>
    <property type="evidence" value="ECO:0007669"/>
    <property type="project" value="TreeGrafter"/>
</dbReference>
<dbReference type="InterPro" id="IPR018391">
    <property type="entry name" value="PQQ_b-propeller_rpt"/>
</dbReference>
<evidence type="ECO:0000313" key="9">
    <source>
        <dbReference type="Proteomes" id="UP000494205"/>
    </source>
</evidence>
<sequence length="878" mass="92884">MSKPHRFPPALAVPAVVFIIIGLALAAGGVPLVALGGSPYYVVTGGAIALTGVLLAIRRRSALWLFAVILFGSTIWAVVEARFDFWQLLPRLWVWLVLALWLLLPPVTRKLVFGPPAAHREGVVPLAAAVLLTVLLGIVTAFNHPYDHAGTLASTAAVPAAPLPGDANRQAADWTDYGGSPLGQRYSPLTQITPENARQLKVAWQFETGDKPGPGDPTETTDENTPIKVGNKLFLCTPHSMVIALDPASGKEIWRYDPHIQSPVGFKHWEHMTCRGVSYHDDAMYPANATVASAANAAAASGSSANADTASASATAAPNAEASASASAPVADAASASTEAGTAASAATVTAEAASGVTAASEPLAAAQQTANAAASAECPRRIFLPTADARLIALNADTGQPCTHFGNNGQIDLRANIGPFTPGGYYSTSPPAVTRDLVIISGHVTDNESTNEPSGVTRAFDVHDGHLVWNWDAGNPDATQPIGANQTYVRNSPNMWSVFSVDEKLGMVYLPLGNQTPDQWGGLRTPASEKVAAGVVALDLATGKMRWNYQFTHHDLWDMDVGGQPSLIDLQTPGGVQPALIASTKQGSIYVLNRETGKPIVPITEEPVPQGAGTGDHTSPTQPFSALNFKPPKARERDMWGTNPFDQLWCRVKFKSLRYDGMFTPPSEQGSLVFPGNFGVFDWGGIAVDPVRQVLIANPSYMAFTSKLIPRSQIPSDNGDKKGSETSGIKLARGTPYGFELNAFLSPLGIPCQAPPWGYVAGVDLRTNRIVWEHKNGTIRDSAPLPIPMPLGVPSLGGMITTAGGVAFLSGTLDYYLRAYDVRTGDRLWQARLPAGGQATPMTYADSNGKQYVLVTAGGHGSLGTKQGDYVIAYTLP</sequence>
<keyword evidence="4" id="KW-0812">Transmembrane</keyword>
<feature type="domain" description="Pyrrolo-quinoline quinone repeat" evidence="5">
    <location>
        <begin position="174"/>
        <end position="284"/>
    </location>
</feature>
<dbReference type="Proteomes" id="UP000235659">
    <property type="component" value="Unassembled WGS sequence"/>
</dbReference>
<comment type="similarity">
    <text evidence="2">Belongs to the bacterial PQQ dehydrogenase family.</text>
</comment>
<dbReference type="Gene3D" id="2.140.10.10">
    <property type="entry name" value="Quinoprotein alcohol dehydrogenase-like superfamily"/>
    <property type="match status" value="2"/>
</dbReference>
<comment type="cofactor">
    <cofactor evidence="1">
        <name>pyrroloquinoline quinone</name>
        <dbReference type="ChEBI" id="CHEBI:58442"/>
    </cofactor>
</comment>
<dbReference type="CDD" id="cd10280">
    <property type="entry name" value="PQQ_mGDH"/>
    <property type="match status" value="1"/>
</dbReference>
<gene>
    <name evidence="6" type="primary">bamB_1</name>
    <name evidence="7" type="ORF">C0Z16_07260</name>
    <name evidence="6" type="ORF">LMG27174_02410</name>
</gene>
<reference evidence="7 8" key="1">
    <citation type="submission" date="2018-01" db="EMBL/GenBank/DDBJ databases">
        <title>Whole genome analyses suggest that Burkholderia sensu lato contains two further novel genera in the rhizoxinica-symbiotica group Mycetohabitans gen. nov., and Trinickia gen. nov.: implications for the evolution of diazotrophy and nodulation in the Burkholderiaceae.</title>
        <authorList>
            <person name="Estrada-de los Santos P."/>
            <person name="Palmer M."/>
            <person name="Chavez-Ramirez B."/>
            <person name="Beukes C."/>
            <person name="Steenkamp E.T."/>
            <person name="Hirsch A.M."/>
            <person name="Manyaka P."/>
            <person name="Maluk M."/>
            <person name="Lafos M."/>
            <person name="Crook M."/>
            <person name="Gross E."/>
            <person name="Simon M.F."/>
            <person name="Bueno dos Reis Junior F."/>
            <person name="Poole P.S."/>
            <person name="Venter S.N."/>
            <person name="James E.K."/>
        </authorList>
    </citation>
    <scope>NUCLEOTIDE SEQUENCE [LARGE SCALE GENOMIC DNA]</scope>
    <source>
        <strain evidence="7 8">WSM 3937</strain>
    </source>
</reference>
<keyword evidence="4" id="KW-0472">Membrane</keyword>
<dbReference type="AlphaFoldDB" id="A0A2N7WSS4"/>
<dbReference type="PANTHER" id="PTHR32303">
    <property type="entry name" value="QUINOPROTEIN ALCOHOL DEHYDROGENASE (CYTOCHROME C)"/>
    <property type="match status" value="1"/>
</dbReference>
<keyword evidence="3" id="KW-0560">Oxidoreductase</keyword>
<dbReference type="Proteomes" id="UP000494205">
    <property type="component" value="Unassembled WGS sequence"/>
</dbReference>
<evidence type="ECO:0000256" key="4">
    <source>
        <dbReference type="SAM" id="Phobius"/>
    </source>
</evidence>
<dbReference type="SMART" id="SM00564">
    <property type="entry name" value="PQQ"/>
    <property type="match status" value="6"/>
</dbReference>
<dbReference type="OrthoDB" id="9794322at2"/>
<dbReference type="RefSeq" id="WP_102631493.1">
    <property type="nucleotide sequence ID" value="NZ_CADIJZ010000007.1"/>
</dbReference>
<keyword evidence="4" id="KW-1133">Transmembrane helix</keyword>
<dbReference type="EMBL" id="PNXY01000004">
    <property type="protein sequence ID" value="PMS32392.1"/>
    <property type="molecule type" value="Genomic_DNA"/>
</dbReference>
<evidence type="ECO:0000256" key="2">
    <source>
        <dbReference type="ARBA" id="ARBA00008156"/>
    </source>
</evidence>
<accession>A0A2N7WSS4</accession>
<protein>
    <submittedName>
        <fullName evidence="7">Membrane-bound PQQ-dependent dehydrogenase, glucose/quinate/shikimate family</fullName>
    </submittedName>
    <submittedName>
        <fullName evidence="6">Outer membrane protein assembly factor BamB</fullName>
    </submittedName>
</protein>
<evidence type="ECO:0000256" key="3">
    <source>
        <dbReference type="ARBA" id="ARBA00023002"/>
    </source>
</evidence>
<feature type="transmembrane region" description="Helical" evidence="4">
    <location>
        <begin position="85"/>
        <end position="103"/>
    </location>
</feature>
<dbReference type="InterPro" id="IPR011047">
    <property type="entry name" value="Quinoprotein_ADH-like_sf"/>
</dbReference>
<evidence type="ECO:0000313" key="7">
    <source>
        <dbReference type="EMBL" id="PMS32392.1"/>
    </source>
</evidence>